<dbReference type="RefSeq" id="WP_261953648.1">
    <property type="nucleotide sequence ID" value="NZ_AP026073.1"/>
</dbReference>
<dbReference type="EMBL" id="AP026073">
    <property type="protein sequence ID" value="BDM69795.1"/>
    <property type="molecule type" value="Genomic_DNA"/>
</dbReference>
<evidence type="ECO:0000313" key="3">
    <source>
        <dbReference type="EMBL" id="BDM69795.1"/>
    </source>
</evidence>
<feature type="domain" description="Luciferase" evidence="2">
    <location>
        <begin position="35"/>
        <end position="97"/>
    </location>
</feature>
<feature type="region of interest" description="Disordered" evidence="1">
    <location>
        <begin position="103"/>
        <end position="157"/>
    </location>
</feature>
<dbReference type="Pfam" id="PF17648">
    <property type="entry name" value="Luciferase"/>
    <property type="match status" value="1"/>
</dbReference>
<organism evidence="3 4">
    <name type="scientific">Streptomyces nigrescens</name>
    <dbReference type="NCBI Taxonomy" id="1920"/>
    <lineage>
        <taxon>Bacteria</taxon>
        <taxon>Bacillati</taxon>
        <taxon>Actinomycetota</taxon>
        <taxon>Actinomycetes</taxon>
        <taxon>Kitasatosporales</taxon>
        <taxon>Streptomycetaceae</taxon>
        <taxon>Streptomyces</taxon>
    </lineage>
</organism>
<feature type="compositionally biased region" description="Basic residues" evidence="1">
    <location>
        <begin position="131"/>
        <end position="145"/>
    </location>
</feature>
<sequence>MNLAEHANARLADWPALSQGRACCGARYCLCSGAQEIVHFHGDNKVDVHLTRDMIDRLRPALRNSSALELPAASGWVTVRLEAGSDIDLLATLVSAALLATGRQPGPAASAPGDPCTRGSSQASRRDPIRQPRRTSGRHGKRRGMPSRVHLPGEQVP</sequence>
<dbReference type="Proteomes" id="UP001059597">
    <property type="component" value="Chromosome"/>
</dbReference>
<protein>
    <recommendedName>
        <fullName evidence="2">Luciferase domain-containing protein</fullName>
    </recommendedName>
</protein>
<name>A0ABN6QX47_STRNI</name>
<dbReference type="InterPro" id="IPR040841">
    <property type="entry name" value="Luciferase_dom"/>
</dbReference>
<evidence type="ECO:0000259" key="2">
    <source>
        <dbReference type="Pfam" id="PF17648"/>
    </source>
</evidence>
<keyword evidence="4" id="KW-1185">Reference proteome</keyword>
<reference evidence="3" key="1">
    <citation type="submission" date="2022-06" db="EMBL/GenBank/DDBJ databases">
        <title>Complete genome sequence of Streptomyces nigrescens HEK616.</title>
        <authorList>
            <person name="Asamizu S."/>
            <person name="Onaka H."/>
        </authorList>
    </citation>
    <scope>NUCLEOTIDE SEQUENCE</scope>
    <source>
        <strain evidence="3">HEK616</strain>
    </source>
</reference>
<evidence type="ECO:0000256" key="1">
    <source>
        <dbReference type="SAM" id="MobiDB-lite"/>
    </source>
</evidence>
<evidence type="ECO:0000313" key="4">
    <source>
        <dbReference type="Proteomes" id="UP001059597"/>
    </source>
</evidence>
<accession>A0ABN6QX47</accession>
<proteinExistence type="predicted"/>
<gene>
    <name evidence="3" type="ORF">HEK616_32820</name>
</gene>